<dbReference type="InterPro" id="IPR027417">
    <property type="entry name" value="P-loop_NTPase"/>
</dbReference>
<dbReference type="SUPFAM" id="SSF52540">
    <property type="entry name" value="P-loop containing nucleoside triphosphate hydrolases"/>
    <property type="match status" value="1"/>
</dbReference>
<protein>
    <submittedName>
        <fullName evidence="2">LuxR family transcriptional regulator</fullName>
    </submittedName>
</protein>
<dbReference type="Gene3D" id="1.10.10.10">
    <property type="entry name" value="Winged helix-like DNA-binding domain superfamily/Winged helix DNA-binding domain"/>
    <property type="match status" value="1"/>
</dbReference>
<reference evidence="2 3" key="1">
    <citation type="submission" date="2020-07" db="EMBL/GenBank/DDBJ databases">
        <title>Genome of Haloechinothrix sp.</title>
        <authorList>
            <person name="Tang S.-K."/>
            <person name="Yang L."/>
            <person name="Zhu W.-Y."/>
        </authorList>
    </citation>
    <scope>NUCLEOTIDE SEQUENCE [LARGE SCALE GENOMIC DNA]</scope>
    <source>
        <strain evidence="2 3">YIM 98757</strain>
    </source>
</reference>
<dbReference type="Gene3D" id="3.40.50.300">
    <property type="entry name" value="P-loop containing nucleotide triphosphate hydrolases"/>
    <property type="match status" value="1"/>
</dbReference>
<dbReference type="Pfam" id="PF13401">
    <property type="entry name" value="AAA_22"/>
    <property type="match status" value="1"/>
</dbReference>
<proteinExistence type="predicted"/>
<keyword evidence="3" id="KW-1185">Reference proteome</keyword>
<dbReference type="GO" id="GO:0006355">
    <property type="term" value="P:regulation of DNA-templated transcription"/>
    <property type="evidence" value="ECO:0007669"/>
    <property type="project" value="InterPro"/>
</dbReference>
<dbReference type="InterPro" id="IPR016032">
    <property type="entry name" value="Sig_transdc_resp-reg_C-effctor"/>
</dbReference>
<sequence length="796" mass="89077">MRTTSESEGWMMAGSAAKRHAATNLPAELTSFVGRRRERADARALLSESRLVTLTGPGGVGKTRLAWRLADDLHRTFTHGIWFVSLGELSDAEWLPHTVAGSLGLQGRSNRTAPESLVEHLRQRDALLVLDNCEHLVDACAMLIDTLLRTCPGLKVVATSREPLRIWGEAIYSVLPLASPPRGVEESTALRQYESVGLFIDRARAVVPGFELTESNRRAVADICRRLEGIPLAIELAAVRLRAMSPDEIARHLAQHADILTLGSRTAPGRQRTMTASIEWSFSLCSTEERELWARSSVFAGGFELEAARAVCAADDEAVERMPDLLQSLVDKSILVTHRQQGRTRYRMLPPIRQRGAQHLQELGEFRNVRRRHRDWYVELAERAEREWLGPRQLDWIEWLRREQGNFRVALEYCYTEPGEAEPGLRMGASLLEFGMAEGLFRPGRLWFDRLLSQAPEPTFTRLRALRTACWWAAMQGDLARAEQFLDEARCILHQLDEQDTALIDQTAGFVALFTGDIEQSIKYLTAALHGFRARGDHAQCAHTLAVQSLSYTLHGDYRQAFEAHTECVALTEPVNELWYRSHSLWIAGLAVWHQGDPETAVSLENQSLRLKRLMNEQLGIGLCLEAIAWITTAQAPERAAELIGAAQNQWDAIETSTSALPGLSHLHEQAVYRVRDTLGNDSYEAAWRSGNQLTTAAAVRLALDETAGEVADRPAGSPSHTDLMTKRERQIAELVARGFTNKDIAGRLVIAKRTVDTHIEHILSKFGFHSRNQIIAWMTEQQALDTGARSPQHDP</sequence>
<gene>
    <name evidence="2" type="ORF">H0B56_14815</name>
</gene>
<dbReference type="PANTHER" id="PTHR47691:SF3">
    <property type="entry name" value="HTH-TYPE TRANSCRIPTIONAL REGULATOR RV0890C-RELATED"/>
    <property type="match status" value="1"/>
</dbReference>
<dbReference type="InterPro" id="IPR058852">
    <property type="entry name" value="HTH_77"/>
</dbReference>
<dbReference type="SMART" id="SM00421">
    <property type="entry name" value="HTH_LUXR"/>
    <property type="match status" value="1"/>
</dbReference>
<name>A0A838AC47_9PSEU</name>
<dbReference type="PRINTS" id="PR00038">
    <property type="entry name" value="HTHLUXR"/>
</dbReference>
<dbReference type="InterPro" id="IPR049945">
    <property type="entry name" value="AAA_22"/>
</dbReference>
<dbReference type="InterPro" id="IPR036388">
    <property type="entry name" value="WH-like_DNA-bd_sf"/>
</dbReference>
<comment type="caution">
    <text evidence="2">The sequence shown here is derived from an EMBL/GenBank/DDBJ whole genome shotgun (WGS) entry which is preliminary data.</text>
</comment>
<dbReference type="PANTHER" id="PTHR47691">
    <property type="entry name" value="REGULATOR-RELATED"/>
    <property type="match status" value="1"/>
</dbReference>
<evidence type="ECO:0000313" key="3">
    <source>
        <dbReference type="Proteomes" id="UP000582974"/>
    </source>
</evidence>
<evidence type="ECO:0000259" key="1">
    <source>
        <dbReference type="PROSITE" id="PS50043"/>
    </source>
</evidence>
<dbReference type="AlphaFoldDB" id="A0A838AC47"/>
<dbReference type="SUPFAM" id="SSF48452">
    <property type="entry name" value="TPR-like"/>
    <property type="match status" value="1"/>
</dbReference>
<dbReference type="CDD" id="cd06170">
    <property type="entry name" value="LuxR_C_like"/>
    <property type="match status" value="1"/>
</dbReference>
<dbReference type="PRINTS" id="PR00364">
    <property type="entry name" value="DISEASERSIST"/>
</dbReference>
<dbReference type="PROSITE" id="PS50043">
    <property type="entry name" value="HTH_LUXR_2"/>
    <property type="match status" value="1"/>
</dbReference>
<dbReference type="PROSITE" id="PS00622">
    <property type="entry name" value="HTH_LUXR_1"/>
    <property type="match status" value="1"/>
</dbReference>
<dbReference type="Pfam" id="PF00196">
    <property type="entry name" value="GerE"/>
    <property type="match status" value="1"/>
</dbReference>
<accession>A0A838AC47</accession>
<dbReference type="GO" id="GO:0016887">
    <property type="term" value="F:ATP hydrolysis activity"/>
    <property type="evidence" value="ECO:0007669"/>
    <property type="project" value="InterPro"/>
</dbReference>
<dbReference type="SUPFAM" id="SSF46894">
    <property type="entry name" value="C-terminal effector domain of the bipartite response regulators"/>
    <property type="match status" value="1"/>
</dbReference>
<dbReference type="InterPro" id="IPR011990">
    <property type="entry name" value="TPR-like_helical_dom_sf"/>
</dbReference>
<organism evidence="2 3">
    <name type="scientific">Haloechinothrix aidingensis</name>
    <dbReference type="NCBI Taxonomy" id="2752311"/>
    <lineage>
        <taxon>Bacteria</taxon>
        <taxon>Bacillati</taxon>
        <taxon>Actinomycetota</taxon>
        <taxon>Actinomycetes</taxon>
        <taxon>Pseudonocardiales</taxon>
        <taxon>Pseudonocardiaceae</taxon>
        <taxon>Haloechinothrix</taxon>
    </lineage>
</organism>
<dbReference type="Proteomes" id="UP000582974">
    <property type="component" value="Unassembled WGS sequence"/>
</dbReference>
<dbReference type="Gene3D" id="1.25.40.10">
    <property type="entry name" value="Tetratricopeptide repeat domain"/>
    <property type="match status" value="1"/>
</dbReference>
<dbReference type="GO" id="GO:0003677">
    <property type="term" value="F:DNA binding"/>
    <property type="evidence" value="ECO:0007669"/>
    <property type="project" value="InterPro"/>
</dbReference>
<evidence type="ECO:0000313" key="2">
    <source>
        <dbReference type="EMBL" id="MBA0126820.1"/>
    </source>
</evidence>
<dbReference type="InterPro" id="IPR000792">
    <property type="entry name" value="Tscrpt_reg_LuxR_C"/>
</dbReference>
<feature type="domain" description="HTH luxR-type" evidence="1">
    <location>
        <begin position="718"/>
        <end position="783"/>
    </location>
</feature>
<dbReference type="Pfam" id="PF25872">
    <property type="entry name" value="HTH_77"/>
    <property type="match status" value="1"/>
</dbReference>
<dbReference type="RefSeq" id="WP_180893652.1">
    <property type="nucleotide sequence ID" value="NZ_JACCKD010000005.1"/>
</dbReference>
<dbReference type="EMBL" id="JACCKD010000005">
    <property type="protein sequence ID" value="MBA0126820.1"/>
    <property type="molecule type" value="Genomic_DNA"/>
</dbReference>